<dbReference type="Proteomes" id="UP000031668">
    <property type="component" value="Unassembled WGS sequence"/>
</dbReference>
<evidence type="ECO:0000256" key="1">
    <source>
        <dbReference type="SAM" id="SignalP"/>
    </source>
</evidence>
<comment type="caution">
    <text evidence="2">The sequence shown here is derived from an EMBL/GenBank/DDBJ whole genome shotgun (WGS) entry which is preliminary data.</text>
</comment>
<accession>A0A0C2MHZ3</accession>
<organism evidence="2 3">
    <name type="scientific">Thelohanellus kitauei</name>
    <name type="common">Myxosporean</name>
    <dbReference type="NCBI Taxonomy" id="669202"/>
    <lineage>
        <taxon>Eukaryota</taxon>
        <taxon>Metazoa</taxon>
        <taxon>Cnidaria</taxon>
        <taxon>Myxozoa</taxon>
        <taxon>Myxosporea</taxon>
        <taxon>Bivalvulida</taxon>
        <taxon>Platysporina</taxon>
        <taxon>Myxobolidae</taxon>
        <taxon>Thelohanellus</taxon>
    </lineage>
</organism>
<feature type="signal peptide" evidence="1">
    <location>
        <begin position="1"/>
        <end position="18"/>
    </location>
</feature>
<sequence>MAANLYLVAVVLIVSGVAKHLPLYKYVETYRYELSQTNSVDQSSQEAVSESSRESRTEPKLIFDLMSKDLTTSSFTSSLTPKIGTLEPIEHVYKCSVEYSSENCKHLSIDSNYTGNIFKKCVAGKVSCMCDHQIYTSADDRKKCSEENQKYNLKAIFERMSNAKKRADETLYVGIRYNVFDMFYKSENEVVKIDGRSWRNRVSKFKVDENPSRGFELFEHYGGDIAGIFAYHDDEEQKAKLLIRKLFLYYKLYLYEVVIENLNRQFLMSTRIVPLTFNACFFIYDETRNFTIRLSFKEYYKFLSFDSESKQDTLLMTTEIMKKDCFNRTLYLTPWFEKLPPKLIIRIEVDPVDDDKTKRPFIRRELFSDKCRTNKCEENVTLELEKPALYYPNTDQPIIFDFKLRNHGDFMTHFILTAEISMKCDLSIVDIETHRYHHGFDDIAYFSDSQQTQVATVYPLVIPHNDFIIFYVKAVCSQPFDYVKAPHLKLTIHSLLPYSQQSFTFRSNVPPEFLMKEPLTPLKEINICKFNRPELMDEITFEVFRLGLFDNSERCIIGY</sequence>
<evidence type="ECO:0000313" key="2">
    <source>
        <dbReference type="EMBL" id="KII61276.1"/>
    </source>
</evidence>
<proteinExistence type="predicted"/>
<gene>
    <name evidence="2" type="ORF">RF11_12527</name>
</gene>
<evidence type="ECO:0000313" key="3">
    <source>
        <dbReference type="Proteomes" id="UP000031668"/>
    </source>
</evidence>
<keyword evidence="3" id="KW-1185">Reference proteome</keyword>
<name>A0A0C2MHZ3_THEKT</name>
<keyword evidence="1" id="KW-0732">Signal</keyword>
<protein>
    <submittedName>
        <fullName evidence="2">Uncharacterized protein</fullName>
    </submittedName>
</protein>
<dbReference type="EMBL" id="JWZT01005350">
    <property type="protein sequence ID" value="KII61276.1"/>
    <property type="molecule type" value="Genomic_DNA"/>
</dbReference>
<reference evidence="2 3" key="1">
    <citation type="journal article" date="2014" name="Genome Biol. Evol.">
        <title>The genome of the myxosporean Thelohanellus kitauei shows adaptations to nutrient acquisition within its fish host.</title>
        <authorList>
            <person name="Yang Y."/>
            <person name="Xiong J."/>
            <person name="Zhou Z."/>
            <person name="Huo F."/>
            <person name="Miao W."/>
            <person name="Ran C."/>
            <person name="Liu Y."/>
            <person name="Zhang J."/>
            <person name="Feng J."/>
            <person name="Wang M."/>
            <person name="Wang M."/>
            <person name="Wang L."/>
            <person name="Yao B."/>
        </authorList>
    </citation>
    <scope>NUCLEOTIDE SEQUENCE [LARGE SCALE GENOMIC DNA]</scope>
    <source>
        <strain evidence="2">Wuqing</strain>
    </source>
</reference>
<feature type="chain" id="PRO_5002152373" evidence="1">
    <location>
        <begin position="19"/>
        <end position="559"/>
    </location>
</feature>
<dbReference type="AlphaFoldDB" id="A0A0C2MHZ3"/>